<dbReference type="SUPFAM" id="SSF53271">
    <property type="entry name" value="PRTase-like"/>
    <property type="match status" value="1"/>
</dbReference>
<dbReference type="GO" id="GO:0046100">
    <property type="term" value="P:hypoxanthine metabolic process"/>
    <property type="evidence" value="ECO:0007669"/>
    <property type="project" value="TreeGrafter"/>
</dbReference>
<keyword evidence="4" id="KW-0328">Glycosyltransferase</keyword>
<dbReference type="AlphaFoldDB" id="A0A450TAW9"/>
<evidence type="ECO:0000256" key="1">
    <source>
        <dbReference type="ARBA" id="ARBA00048811"/>
    </source>
</evidence>
<dbReference type="EMBL" id="CAADEX010000130">
    <property type="protein sequence ID" value="VFJ63888.1"/>
    <property type="molecule type" value="Genomic_DNA"/>
</dbReference>
<dbReference type="InterPro" id="IPR000836">
    <property type="entry name" value="PRTase_dom"/>
</dbReference>
<comment type="catalytic activity">
    <reaction evidence="1">
        <text>GMP + diphosphate = guanine + 5-phospho-alpha-D-ribose 1-diphosphate</text>
        <dbReference type="Rhea" id="RHEA:25424"/>
        <dbReference type="ChEBI" id="CHEBI:16235"/>
        <dbReference type="ChEBI" id="CHEBI:33019"/>
        <dbReference type="ChEBI" id="CHEBI:58017"/>
        <dbReference type="ChEBI" id="CHEBI:58115"/>
        <dbReference type="EC" id="2.4.2.8"/>
    </reaction>
    <physiologicalReaction direction="right-to-left" evidence="1">
        <dbReference type="Rhea" id="RHEA:25426"/>
    </physiologicalReaction>
</comment>
<dbReference type="PANTHER" id="PTHR43340">
    <property type="entry name" value="HYPOXANTHINE-GUANINE PHOSPHORIBOSYLTRANSFERASE"/>
    <property type="match status" value="1"/>
</dbReference>
<protein>
    <submittedName>
        <fullName evidence="4">Hypoxanthine phosphoribosyltransferase</fullName>
    </submittedName>
</protein>
<gene>
    <name evidence="4" type="ORF">BECKDK2373B_GA0170837_11304</name>
</gene>
<dbReference type="GO" id="GO:0032263">
    <property type="term" value="P:GMP salvage"/>
    <property type="evidence" value="ECO:0007669"/>
    <property type="project" value="TreeGrafter"/>
</dbReference>
<dbReference type="GO" id="GO:0004422">
    <property type="term" value="F:hypoxanthine phosphoribosyltransferase activity"/>
    <property type="evidence" value="ECO:0007669"/>
    <property type="project" value="TreeGrafter"/>
</dbReference>
<evidence type="ECO:0000259" key="3">
    <source>
        <dbReference type="Pfam" id="PF00156"/>
    </source>
</evidence>
<dbReference type="Gene3D" id="3.40.50.2020">
    <property type="match status" value="1"/>
</dbReference>
<feature type="domain" description="Phosphoribosyltransferase" evidence="3">
    <location>
        <begin position="73"/>
        <end position="216"/>
    </location>
</feature>
<dbReference type="InterPro" id="IPR029057">
    <property type="entry name" value="PRTase-like"/>
</dbReference>
<dbReference type="GO" id="GO:0006178">
    <property type="term" value="P:guanine salvage"/>
    <property type="evidence" value="ECO:0007669"/>
    <property type="project" value="TreeGrafter"/>
</dbReference>
<accession>A0A450TAW9</accession>
<dbReference type="PANTHER" id="PTHR43340:SF1">
    <property type="entry name" value="HYPOXANTHINE PHOSPHORIBOSYLTRANSFERASE"/>
    <property type="match status" value="1"/>
</dbReference>
<dbReference type="GO" id="GO:0000287">
    <property type="term" value="F:magnesium ion binding"/>
    <property type="evidence" value="ECO:0007669"/>
    <property type="project" value="TreeGrafter"/>
</dbReference>
<dbReference type="CDD" id="cd06223">
    <property type="entry name" value="PRTases_typeI"/>
    <property type="match status" value="1"/>
</dbReference>
<dbReference type="GO" id="GO:0005829">
    <property type="term" value="C:cytosol"/>
    <property type="evidence" value="ECO:0007669"/>
    <property type="project" value="TreeGrafter"/>
</dbReference>
<dbReference type="InterPro" id="IPR050408">
    <property type="entry name" value="HGPRT"/>
</dbReference>
<dbReference type="NCBIfam" id="NF006605">
    <property type="entry name" value="PRK09162.1"/>
    <property type="match status" value="1"/>
</dbReference>
<sequence>MMVSERADKSGWNREYWLRPWPRHAIRISTLPHSEIKQNMNKPSDPHPQHIDAILREADLLHTPEQIRLAYDRVAAAITETLTGNPGRYVNPLVLVVPIGGFFPGAEIISRLDFPLEVDYIHATRYRGGTTGGELEFPVRPRTSLQGRPVIIIDDILDEGLTLAAIVDFCRTGGASEVFSAVLAEKEHNRKPAIQHADFTGLTVEDRYVFGCGMDYKGYLRNVTGIYAVKGL</sequence>
<dbReference type="Pfam" id="PF00156">
    <property type="entry name" value="Pribosyltran"/>
    <property type="match status" value="1"/>
</dbReference>
<dbReference type="GO" id="GO:0032264">
    <property type="term" value="P:IMP salvage"/>
    <property type="evidence" value="ECO:0007669"/>
    <property type="project" value="TreeGrafter"/>
</dbReference>
<name>A0A450TAW9_9GAMM</name>
<keyword evidence="4" id="KW-0808">Transferase</keyword>
<organism evidence="4">
    <name type="scientific">Candidatus Kentrum sp. DK</name>
    <dbReference type="NCBI Taxonomy" id="2126562"/>
    <lineage>
        <taxon>Bacteria</taxon>
        <taxon>Pseudomonadati</taxon>
        <taxon>Pseudomonadota</taxon>
        <taxon>Gammaproteobacteria</taxon>
        <taxon>Candidatus Kentrum</taxon>
    </lineage>
</organism>
<evidence type="ECO:0000313" key="4">
    <source>
        <dbReference type="EMBL" id="VFJ63888.1"/>
    </source>
</evidence>
<proteinExistence type="predicted"/>
<comment type="catalytic activity">
    <reaction evidence="2">
        <text>IMP + diphosphate = hypoxanthine + 5-phospho-alpha-D-ribose 1-diphosphate</text>
        <dbReference type="Rhea" id="RHEA:17973"/>
        <dbReference type="ChEBI" id="CHEBI:17368"/>
        <dbReference type="ChEBI" id="CHEBI:33019"/>
        <dbReference type="ChEBI" id="CHEBI:58017"/>
        <dbReference type="ChEBI" id="CHEBI:58053"/>
        <dbReference type="EC" id="2.4.2.8"/>
    </reaction>
    <physiologicalReaction direction="right-to-left" evidence="2">
        <dbReference type="Rhea" id="RHEA:17975"/>
    </physiologicalReaction>
</comment>
<evidence type="ECO:0000256" key="2">
    <source>
        <dbReference type="ARBA" id="ARBA00049402"/>
    </source>
</evidence>
<reference evidence="4" key="1">
    <citation type="submission" date="2019-02" db="EMBL/GenBank/DDBJ databases">
        <authorList>
            <person name="Gruber-Vodicka R. H."/>
            <person name="Seah K. B. B."/>
        </authorList>
    </citation>
    <scope>NUCLEOTIDE SEQUENCE</scope>
    <source>
        <strain evidence="4">BECK_DK47</strain>
    </source>
</reference>